<dbReference type="InterPro" id="IPR024361">
    <property type="entry name" value="BACON"/>
</dbReference>
<feature type="domain" description="BACON" evidence="1">
    <location>
        <begin position="172"/>
        <end position="212"/>
    </location>
</feature>
<organism evidence="2 3">
    <name type="scientific">Bacteroides ovatus</name>
    <dbReference type="NCBI Taxonomy" id="28116"/>
    <lineage>
        <taxon>Bacteria</taxon>
        <taxon>Pseudomonadati</taxon>
        <taxon>Bacteroidota</taxon>
        <taxon>Bacteroidia</taxon>
        <taxon>Bacteroidales</taxon>
        <taxon>Bacteroidaceae</taxon>
        <taxon>Bacteroides</taxon>
    </lineage>
</organism>
<dbReference type="InterPro" id="IPR013783">
    <property type="entry name" value="Ig-like_fold"/>
</dbReference>
<protein>
    <submittedName>
        <fullName evidence="2">BACON domain-containing protein</fullName>
    </submittedName>
</protein>
<dbReference type="AlphaFoldDB" id="A0A5M5MBT0"/>
<name>A0A5M5MBT0_BACOV</name>
<accession>A0A5M5MBT0</accession>
<dbReference type="PROSITE" id="PS51257">
    <property type="entry name" value="PROKAR_LIPOPROTEIN"/>
    <property type="match status" value="1"/>
</dbReference>
<dbReference type="EMBL" id="VWGP01000002">
    <property type="protein sequence ID" value="KAA4542103.1"/>
    <property type="molecule type" value="Genomic_DNA"/>
</dbReference>
<dbReference type="Gene3D" id="2.60.40.10">
    <property type="entry name" value="Immunoglobulins"/>
    <property type="match status" value="1"/>
</dbReference>
<gene>
    <name evidence="2" type="ORF">F3B85_02845</name>
</gene>
<sequence length="238" mass="27115">MKQFTIMIRRKYLYHSLLLIISTFSFILTSCEKDFEWELPLAFTQKNLILSSGTGTTHILVYATKNWNAHFVEKVDWASIDRLSGKENSEIIFSYAANYGVNRKVQLAFETEEHLRDTITLVQSGEISSSDARLIINEQTVETPASTTTLDLELDTNLKYDLYRIKYLVTYSSENPEENWIEEVSYDSEKLHIKLAANPTYEPRSAQVRLAISIPANTINGGQKVVTTSTTITQLGKE</sequence>
<reference evidence="2 3" key="1">
    <citation type="journal article" date="2019" name="Nat. Med.">
        <title>A library of human gut bacterial isolates paired with longitudinal multiomics data enables mechanistic microbiome research.</title>
        <authorList>
            <person name="Poyet M."/>
            <person name="Groussin M."/>
            <person name="Gibbons S.M."/>
            <person name="Avila-Pacheco J."/>
            <person name="Jiang X."/>
            <person name="Kearney S.M."/>
            <person name="Perrotta A.R."/>
            <person name="Berdy B."/>
            <person name="Zhao S."/>
            <person name="Lieberman T.D."/>
            <person name="Swanson P.K."/>
            <person name="Smith M."/>
            <person name="Roesemann S."/>
            <person name="Alexander J.E."/>
            <person name="Rich S.A."/>
            <person name="Livny J."/>
            <person name="Vlamakis H."/>
            <person name="Clish C."/>
            <person name="Bullock K."/>
            <person name="Deik A."/>
            <person name="Scott J."/>
            <person name="Pierce K.A."/>
            <person name="Xavier R.J."/>
            <person name="Alm E.J."/>
        </authorList>
    </citation>
    <scope>NUCLEOTIDE SEQUENCE [LARGE SCALE GENOMIC DNA]</scope>
    <source>
        <strain evidence="2 3">BIOML-A41</strain>
    </source>
</reference>
<evidence type="ECO:0000259" key="1">
    <source>
        <dbReference type="Pfam" id="PF13004"/>
    </source>
</evidence>
<evidence type="ECO:0000313" key="2">
    <source>
        <dbReference type="EMBL" id="KAA4542103.1"/>
    </source>
</evidence>
<dbReference type="Pfam" id="PF13004">
    <property type="entry name" value="BACON"/>
    <property type="match status" value="1"/>
</dbReference>
<proteinExistence type="predicted"/>
<comment type="caution">
    <text evidence="2">The sequence shown here is derived from an EMBL/GenBank/DDBJ whole genome shotgun (WGS) entry which is preliminary data.</text>
</comment>
<dbReference type="Proteomes" id="UP000478493">
    <property type="component" value="Unassembled WGS sequence"/>
</dbReference>
<evidence type="ECO:0000313" key="3">
    <source>
        <dbReference type="Proteomes" id="UP000478493"/>
    </source>
</evidence>